<evidence type="ECO:0000256" key="2">
    <source>
        <dbReference type="SAM" id="SignalP"/>
    </source>
</evidence>
<name>A0A1G7PAK5_9BACT</name>
<dbReference type="EMBL" id="FNBX01000015">
    <property type="protein sequence ID" value="SDF83303.1"/>
    <property type="molecule type" value="Genomic_DNA"/>
</dbReference>
<keyword evidence="4" id="KW-1185">Reference proteome</keyword>
<proteinExistence type="predicted"/>
<feature type="region of interest" description="Disordered" evidence="1">
    <location>
        <begin position="198"/>
        <end position="226"/>
    </location>
</feature>
<feature type="chain" id="PRO_5011706900" evidence="2">
    <location>
        <begin position="21"/>
        <end position="226"/>
    </location>
</feature>
<dbReference type="RefSeq" id="WP_092154525.1">
    <property type="nucleotide sequence ID" value="NZ_FNBX01000015.1"/>
</dbReference>
<protein>
    <submittedName>
        <fullName evidence="3">Uncharacterized protein</fullName>
    </submittedName>
</protein>
<keyword evidence="2" id="KW-0732">Signal</keyword>
<gene>
    <name evidence="3" type="ORF">SAMN05192586_11514</name>
</gene>
<reference evidence="4" key="1">
    <citation type="submission" date="2016-10" db="EMBL/GenBank/DDBJ databases">
        <authorList>
            <person name="Varghese N."/>
            <person name="Submissions S."/>
        </authorList>
    </citation>
    <scope>NUCLEOTIDE SEQUENCE [LARGE SCALE GENOMIC DNA]</scope>
    <source>
        <strain evidence="4">KHC7</strain>
    </source>
</reference>
<dbReference type="Proteomes" id="UP000199355">
    <property type="component" value="Unassembled WGS sequence"/>
</dbReference>
<feature type="region of interest" description="Disordered" evidence="1">
    <location>
        <begin position="26"/>
        <end position="170"/>
    </location>
</feature>
<feature type="compositionally biased region" description="Basic and acidic residues" evidence="1">
    <location>
        <begin position="130"/>
        <end position="151"/>
    </location>
</feature>
<feature type="compositionally biased region" description="Polar residues" evidence="1">
    <location>
        <begin position="152"/>
        <end position="163"/>
    </location>
</feature>
<dbReference type="OrthoDB" id="5460208at2"/>
<accession>A0A1G7PAK5</accession>
<evidence type="ECO:0000313" key="4">
    <source>
        <dbReference type="Proteomes" id="UP000199355"/>
    </source>
</evidence>
<evidence type="ECO:0000313" key="3">
    <source>
        <dbReference type="EMBL" id="SDF83303.1"/>
    </source>
</evidence>
<evidence type="ECO:0000256" key="1">
    <source>
        <dbReference type="SAM" id="MobiDB-lite"/>
    </source>
</evidence>
<feature type="compositionally biased region" description="Polar residues" evidence="1">
    <location>
        <begin position="92"/>
        <end position="108"/>
    </location>
</feature>
<organism evidence="3 4">
    <name type="scientific">Desulfovibrio legallii</name>
    <dbReference type="NCBI Taxonomy" id="571438"/>
    <lineage>
        <taxon>Bacteria</taxon>
        <taxon>Pseudomonadati</taxon>
        <taxon>Thermodesulfobacteriota</taxon>
        <taxon>Desulfovibrionia</taxon>
        <taxon>Desulfovibrionales</taxon>
        <taxon>Desulfovibrionaceae</taxon>
        <taxon>Desulfovibrio</taxon>
    </lineage>
</organism>
<sequence length="226" mass="23859">MVRLSFFLLCCLLAAAPAAAQTVADQPPRAAPEKAAAAVPNGSRPKAAAAQPHRPNAAATAKPHEKSGKTAPHTAGAKGLHARPWAFGPADSSRSAWQKGLPSQNLQQRAVGRENGGVNTATGINSALEKAGRKEKERGGMNVHVADESSSWRESTPAQNTAPDENLPMESRHVVRAYADMAPSEDLSIGVGPELILKNEQRERPGSASHQPESQLGLGMQFKLDF</sequence>
<dbReference type="AlphaFoldDB" id="A0A1G7PAK5"/>
<feature type="compositionally biased region" description="Low complexity" evidence="1">
    <location>
        <begin position="47"/>
        <end position="61"/>
    </location>
</feature>
<dbReference type="STRING" id="571438.SAMN05192586_11514"/>
<feature type="signal peptide" evidence="2">
    <location>
        <begin position="1"/>
        <end position="20"/>
    </location>
</feature>